<dbReference type="Pfam" id="PF05987">
    <property type="entry name" value="DUF898"/>
    <property type="match status" value="1"/>
</dbReference>
<dbReference type="EMBL" id="RBED01000128">
    <property type="protein sequence ID" value="RNL51396.1"/>
    <property type="molecule type" value="Genomic_DNA"/>
</dbReference>
<dbReference type="AlphaFoldDB" id="A0A3N0BQX4"/>
<comment type="caution">
    <text evidence="2">The sequence shown here is derived from an EMBL/GenBank/DDBJ whole genome shotgun (WGS) entry which is preliminary data.</text>
</comment>
<protein>
    <submittedName>
        <fullName evidence="2">DUF898 family protein</fullName>
    </submittedName>
</protein>
<accession>A0A3N0BQX4</accession>
<evidence type="ECO:0000313" key="2">
    <source>
        <dbReference type="EMBL" id="RNL51396.1"/>
    </source>
</evidence>
<dbReference type="InterPro" id="IPR010295">
    <property type="entry name" value="DUF898"/>
</dbReference>
<sequence length="111" mass="12573">MVASGAGDATAMQIYSFRGGAASWFGTQILGVLITVCTLGICYPFAVVLVERWRAKNTYLHGRQLLFVGTGWGIFGLWLKWLLLCIITLGIYTFWVYPRLMQWRVEKTVYA</sequence>
<evidence type="ECO:0000313" key="3">
    <source>
        <dbReference type="Proteomes" id="UP000273807"/>
    </source>
</evidence>
<keyword evidence="1" id="KW-0472">Membrane</keyword>
<name>A0A3N0BQX4_9MICC</name>
<keyword evidence="1" id="KW-1133">Transmembrane helix</keyword>
<organism evidence="2 3">
    <name type="scientific">Arthrobacter oryzae</name>
    <dbReference type="NCBI Taxonomy" id="409290"/>
    <lineage>
        <taxon>Bacteria</taxon>
        <taxon>Bacillati</taxon>
        <taxon>Actinomycetota</taxon>
        <taxon>Actinomycetes</taxon>
        <taxon>Micrococcales</taxon>
        <taxon>Micrococcaceae</taxon>
        <taxon>Arthrobacter</taxon>
    </lineage>
</organism>
<keyword evidence="1" id="KW-0812">Transmembrane</keyword>
<proteinExistence type="predicted"/>
<feature type="transmembrane region" description="Helical" evidence="1">
    <location>
        <begin position="71"/>
        <end position="95"/>
    </location>
</feature>
<reference evidence="2 3" key="1">
    <citation type="submission" date="2018-10" db="EMBL/GenBank/DDBJ databases">
        <title>Genome sequencing of Arthrobacter oryzae TNB02.</title>
        <authorList>
            <person name="Cho Y.-J."/>
            <person name="Cho A."/>
            <person name="Kim O.-S."/>
        </authorList>
    </citation>
    <scope>NUCLEOTIDE SEQUENCE [LARGE SCALE GENOMIC DNA]</scope>
    <source>
        <strain evidence="2 3">TNB02</strain>
    </source>
</reference>
<gene>
    <name evidence="2" type="ORF">D7003_16180</name>
</gene>
<dbReference type="Proteomes" id="UP000273807">
    <property type="component" value="Unassembled WGS sequence"/>
</dbReference>
<feature type="transmembrane region" description="Helical" evidence="1">
    <location>
        <begin position="29"/>
        <end position="50"/>
    </location>
</feature>
<keyword evidence="3" id="KW-1185">Reference proteome</keyword>
<dbReference type="OrthoDB" id="637345at2"/>
<evidence type="ECO:0000256" key="1">
    <source>
        <dbReference type="SAM" id="Phobius"/>
    </source>
</evidence>